<dbReference type="EMBL" id="MU393561">
    <property type="protein sequence ID" value="KAI4861132.1"/>
    <property type="molecule type" value="Genomic_DNA"/>
</dbReference>
<protein>
    <submittedName>
        <fullName evidence="1">Uncharacterized protein</fullName>
    </submittedName>
</protein>
<comment type="caution">
    <text evidence="1">The sequence shown here is derived from an EMBL/GenBank/DDBJ whole genome shotgun (WGS) entry which is preliminary data.</text>
</comment>
<gene>
    <name evidence="1" type="ORF">F4820DRAFT_465053</name>
</gene>
<proteinExistence type="predicted"/>
<organism evidence="1 2">
    <name type="scientific">Hypoxylon rubiginosum</name>
    <dbReference type="NCBI Taxonomy" id="110542"/>
    <lineage>
        <taxon>Eukaryota</taxon>
        <taxon>Fungi</taxon>
        <taxon>Dikarya</taxon>
        <taxon>Ascomycota</taxon>
        <taxon>Pezizomycotina</taxon>
        <taxon>Sordariomycetes</taxon>
        <taxon>Xylariomycetidae</taxon>
        <taxon>Xylariales</taxon>
        <taxon>Hypoxylaceae</taxon>
        <taxon>Hypoxylon</taxon>
    </lineage>
</organism>
<name>A0ACB9YPJ6_9PEZI</name>
<keyword evidence="2" id="KW-1185">Reference proteome</keyword>
<dbReference type="Proteomes" id="UP001497700">
    <property type="component" value="Unassembled WGS sequence"/>
</dbReference>
<evidence type="ECO:0000313" key="1">
    <source>
        <dbReference type="EMBL" id="KAI4861132.1"/>
    </source>
</evidence>
<evidence type="ECO:0000313" key="2">
    <source>
        <dbReference type="Proteomes" id="UP001497700"/>
    </source>
</evidence>
<reference evidence="1 2" key="1">
    <citation type="journal article" date="2022" name="New Phytol.">
        <title>Ecological generalism drives hyperdiversity of secondary metabolite gene clusters in xylarialean endophytes.</title>
        <authorList>
            <person name="Franco M.E.E."/>
            <person name="Wisecaver J.H."/>
            <person name="Arnold A.E."/>
            <person name="Ju Y.M."/>
            <person name="Slot J.C."/>
            <person name="Ahrendt S."/>
            <person name="Moore L.P."/>
            <person name="Eastman K.E."/>
            <person name="Scott K."/>
            <person name="Konkel Z."/>
            <person name="Mondo S.J."/>
            <person name="Kuo A."/>
            <person name="Hayes R.D."/>
            <person name="Haridas S."/>
            <person name="Andreopoulos B."/>
            <person name="Riley R."/>
            <person name="LaButti K."/>
            <person name="Pangilinan J."/>
            <person name="Lipzen A."/>
            <person name="Amirebrahimi M."/>
            <person name="Yan J."/>
            <person name="Adam C."/>
            <person name="Keymanesh K."/>
            <person name="Ng V."/>
            <person name="Louie K."/>
            <person name="Northen T."/>
            <person name="Drula E."/>
            <person name="Henrissat B."/>
            <person name="Hsieh H.M."/>
            <person name="Youens-Clark K."/>
            <person name="Lutzoni F."/>
            <person name="Miadlikowska J."/>
            <person name="Eastwood D.C."/>
            <person name="Hamelin R.C."/>
            <person name="Grigoriev I.V."/>
            <person name="U'Ren J.M."/>
        </authorList>
    </citation>
    <scope>NUCLEOTIDE SEQUENCE [LARGE SCALE GENOMIC DNA]</scope>
    <source>
        <strain evidence="1 2">CBS 119005</strain>
    </source>
</reference>
<sequence>MQPPLPSPTASWHNDTYPAISPSRPELTAAGKTIVITGAGSGIGRETAIAYASAGAARLVLLGRTKAALEETASQLPDHVSKEVFAVDVTQEDALQRVAAEIRTWDVLILAAGYVTERSPIALASTDTWWQNFEA</sequence>
<accession>A0ACB9YPJ6</accession>